<organism evidence="2">
    <name type="scientific">Mycobacterium triplex</name>
    <dbReference type="NCBI Taxonomy" id="47839"/>
    <lineage>
        <taxon>Bacteria</taxon>
        <taxon>Bacillati</taxon>
        <taxon>Actinomycetota</taxon>
        <taxon>Actinomycetes</taxon>
        <taxon>Mycobacteriales</taxon>
        <taxon>Mycobacteriaceae</taxon>
        <taxon>Mycobacterium</taxon>
        <taxon>Mycobacterium simiae complex</taxon>
    </lineage>
</organism>
<sequence>MSTMTMNPLSALLAGAVDLLDIPPDLQKIVVARYQDVGNFLADNGGARCSVYPQGGFLLGTAIFPPQRTEYDIDLVFRDGITKDDTTQADLKERVGGMLDDYNDYKFGSDDAPDAFFEKRRCWTLSYSSQGFHLDVLPAVIDTDFRTSPNGILLTDTKLRPWQHANPKDYAIWFRGRSEEMRRKIAASARAENVADVPNWAVRSTLQRLVQVLKWHCYLDFANDVDNRPPSVLITTLAAHAYQGQDDLGDALLEVIDDMPNFIKTSNGRWLVLNPAQPKENFVDKWNEPDTAHRRQAFNSWLRRIQHDIETAANARDSGLDVLVDRLSGTFDRGVLAKSAANWARTTVDLRGQRRLGIASGTGALVIGSGRPTPPHGFYGRGRA</sequence>
<evidence type="ECO:0000313" key="2">
    <source>
        <dbReference type="EMBL" id="CDO91601.1"/>
    </source>
</evidence>
<evidence type="ECO:0000313" key="4">
    <source>
        <dbReference type="Proteomes" id="UP000193710"/>
    </source>
</evidence>
<proteinExistence type="predicted"/>
<gene>
    <name evidence="3" type="ORF">AWC29_05210</name>
    <name evidence="2" type="ORF">BN973_06010</name>
</gene>
<evidence type="ECO:0000256" key="1">
    <source>
        <dbReference type="ARBA" id="ARBA00023118"/>
    </source>
</evidence>
<dbReference type="InterPro" id="IPR006116">
    <property type="entry name" value="NT_2-5OAS_ClassI-CCAase"/>
</dbReference>
<dbReference type="EMBL" id="LQPY01000004">
    <property type="protein sequence ID" value="ORX07581.1"/>
    <property type="molecule type" value="Genomic_DNA"/>
</dbReference>
<dbReference type="Proteomes" id="UP000193710">
    <property type="component" value="Unassembled WGS sequence"/>
</dbReference>
<protein>
    <recommendedName>
        <fullName evidence="5">Nucleotidyltransferase</fullName>
    </recommendedName>
</protein>
<dbReference type="STRING" id="47839.BN973_06010"/>
<evidence type="ECO:0008006" key="5">
    <source>
        <dbReference type="Google" id="ProtNLM"/>
    </source>
</evidence>
<reference evidence="2" key="1">
    <citation type="journal article" date="2014" name="Genome Announc.">
        <title>Draft Genome Sequence of Mycobacterium triplex DSM 44626.</title>
        <authorList>
            <person name="Sassi M."/>
            <person name="Croce O."/>
            <person name="Robert C."/>
            <person name="Raoult D."/>
            <person name="Drancourt M."/>
        </authorList>
    </citation>
    <scope>NUCLEOTIDE SEQUENCE [LARGE SCALE GENOMIC DNA]</scope>
    <source>
        <strain evidence="2">DSM 44626</strain>
    </source>
</reference>
<evidence type="ECO:0000313" key="3">
    <source>
        <dbReference type="EMBL" id="ORX07581.1"/>
    </source>
</evidence>
<name>A0A024K6S0_9MYCO</name>
<reference evidence="2" key="2">
    <citation type="submission" date="2014-04" db="EMBL/GenBank/DDBJ databases">
        <authorList>
            <person name="Xu Y.W."/>
            <person name="Yang Q."/>
        </authorList>
    </citation>
    <scope>NUCLEOTIDE SEQUENCE</scope>
    <source>
        <strain evidence="2">DSM 44626</strain>
    </source>
</reference>
<dbReference type="GO" id="GO:0051607">
    <property type="term" value="P:defense response to virus"/>
    <property type="evidence" value="ECO:0007669"/>
    <property type="project" value="UniProtKB-KW"/>
</dbReference>
<dbReference type="EMBL" id="HG964447">
    <property type="protein sequence ID" value="CDO91601.1"/>
    <property type="molecule type" value="Genomic_DNA"/>
</dbReference>
<keyword evidence="4" id="KW-1185">Reference proteome</keyword>
<accession>A0A024K6S0</accession>
<dbReference type="HOGENOM" id="CLU_039827_0_0_11"/>
<dbReference type="CDD" id="cd05400">
    <property type="entry name" value="NT_2-5OAS_ClassI-CCAase"/>
    <property type="match status" value="1"/>
</dbReference>
<keyword evidence="1" id="KW-0051">Antiviral defense</keyword>
<dbReference type="eggNOG" id="ENOG502Z8M4">
    <property type="taxonomic scope" value="Bacteria"/>
</dbReference>
<dbReference type="GO" id="GO:0016779">
    <property type="term" value="F:nucleotidyltransferase activity"/>
    <property type="evidence" value="ECO:0007669"/>
    <property type="project" value="InterPro"/>
</dbReference>
<dbReference type="AlphaFoldDB" id="A0A024K6S0"/>
<dbReference type="Proteomes" id="UP000028880">
    <property type="component" value="Unassembled WGS sequence"/>
</dbReference>
<reference evidence="3 4" key="3">
    <citation type="submission" date="2016-01" db="EMBL/GenBank/DDBJ databases">
        <title>The new phylogeny of the genus Mycobacterium.</title>
        <authorList>
            <person name="Tarcisio F."/>
            <person name="Conor M."/>
            <person name="Antonella G."/>
            <person name="Elisabetta G."/>
            <person name="Giulia F.S."/>
            <person name="Sara T."/>
            <person name="Anna F."/>
            <person name="Clotilde B."/>
            <person name="Roberto B."/>
            <person name="Veronica D.S."/>
            <person name="Fabio R."/>
            <person name="Monica P."/>
            <person name="Olivier J."/>
            <person name="Enrico T."/>
            <person name="Nicola S."/>
        </authorList>
    </citation>
    <scope>NUCLEOTIDE SEQUENCE [LARGE SCALE GENOMIC DNA]</scope>
    <source>
        <strain evidence="3 4">DSM 44626</strain>
    </source>
</reference>